<dbReference type="InterPro" id="IPR018253">
    <property type="entry name" value="DnaJ_domain_CS"/>
</dbReference>
<dbReference type="GO" id="GO:0001671">
    <property type="term" value="F:ATPase activator activity"/>
    <property type="evidence" value="ECO:0007669"/>
    <property type="project" value="UniProtKB-ARBA"/>
</dbReference>
<dbReference type="InterPro" id="IPR036410">
    <property type="entry name" value="HSP_DnaJ_Cys-rich_dom_sf"/>
</dbReference>
<feature type="region of interest" description="Disordered" evidence="8">
    <location>
        <begin position="382"/>
        <end position="405"/>
    </location>
</feature>
<evidence type="ECO:0000313" key="14">
    <source>
        <dbReference type="Proteomes" id="UP000094389"/>
    </source>
</evidence>
<evidence type="ECO:0000256" key="4">
    <source>
        <dbReference type="ARBA" id="ARBA00022833"/>
    </source>
</evidence>
<dbReference type="InterPro" id="IPR001623">
    <property type="entry name" value="DnaJ_domain"/>
</dbReference>
<dbReference type="PROSITE" id="PS51188">
    <property type="entry name" value="ZF_CR"/>
    <property type="match status" value="1"/>
</dbReference>
<evidence type="ECO:0000256" key="2">
    <source>
        <dbReference type="ARBA" id="ARBA00022737"/>
    </source>
</evidence>
<dbReference type="EMBL" id="KV453935">
    <property type="protein sequence ID" value="ODV72247.1"/>
    <property type="molecule type" value="Genomic_DNA"/>
</dbReference>
<dbReference type="Proteomes" id="UP000038830">
    <property type="component" value="Unassembled WGS sequence"/>
</dbReference>
<dbReference type="STRING" id="983966.A0A0H5C2B7"/>
<keyword evidence="14" id="KW-1185">Reference proteome</keyword>
<dbReference type="GO" id="GO:0042026">
    <property type="term" value="P:protein refolding"/>
    <property type="evidence" value="ECO:0007669"/>
    <property type="project" value="TreeGrafter"/>
</dbReference>
<dbReference type="GO" id="GO:0009408">
    <property type="term" value="P:response to heat"/>
    <property type="evidence" value="ECO:0007669"/>
    <property type="project" value="InterPro"/>
</dbReference>
<feature type="region of interest" description="Disordered" evidence="8">
    <location>
        <begin position="436"/>
        <end position="471"/>
    </location>
</feature>
<dbReference type="HAMAP" id="MF_01152">
    <property type="entry name" value="DnaJ"/>
    <property type="match status" value="1"/>
</dbReference>
<feature type="domain" description="CR-type" evidence="10">
    <location>
        <begin position="208"/>
        <end position="289"/>
    </location>
</feature>
<evidence type="ECO:0000313" key="12">
    <source>
        <dbReference type="EMBL" id="ODV72247.1"/>
    </source>
</evidence>
<evidence type="ECO:0000259" key="9">
    <source>
        <dbReference type="PROSITE" id="PS50076"/>
    </source>
</evidence>
<dbReference type="InterPro" id="IPR012724">
    <property type="entry name" value="DnaJ"/>
</dbReference>
<dbReference type="GO" id="GO:0005524">
    <property type="term" value="F:ATP binding"/>
    <property type="evidence" value="ECO:0007669"/>
    <property type="project" value="InterPro"/>
</dbReference>
<dbReference type="Gene3D" id="2.60.260.20">
    <property type="entry name" value="Urease metallochaperone UreE, N-terminal domain"/>
    <property type="match status" value="2"/>
</dbReference>
<keyword evidence="2" id="KW-0677">Repeat</keyword>
<dbReference type="InterPro" id="IPR001305">
    <property type="entry name" value="HSP_DnaJ_Cys-rich_dom"/>
</dbReference>
<dbReference type="GO" id="GO:0072655">
    <property type="term" value="P:establishment of protein localization to mitochondrion"/>
    <property type="evidence" value="ECO:0007669"/>
    <property type="project" value="UniProtKB-ARBA"/>
</dbReference>
<name>A0A0H5C2B7_CYBJN</name>
<proteinExistence type="inferred from homology"/>
<evidence type="ECO:0000256" key="3">
    <source>
        <dbReference type="ARBA" id="ARBA00022771"/>
    </source>
</evidence>
<reference evidence="13" key="2">
    <citation type="journal article" date="2015" name="J. Biotechnol.">
        <title>The structure of the Cyberlindnera jadinii genome and its relation to Candida utilis analyzed by the occurrence of single nucleotide polymorphisms.</title>
        <authorList>
            <person name="Rupp O."/>
            <person name="Brinkrolf K."/>
            <person name="Buerth C."/>
            <person name="Kunigo M."/>
            <person name="Schneider J."/>
            <person name="Jaenicke S."/>
            <person name="Goesmann A."/>
            <person name="Puehler A."/>
            <person name="Jaeger K.-E."/>
            <person name="Ernst J.F."/>
        </authorList>
    </citation>
    <scope>NUCLEOTIDE SEQUENCE [LARGE SCALE GENOMIC DNA]</scope>
    <source>
        <strain evidence="13">ATCC 18201 / CBS 1600 / BCRC 20928 / JCM 3617 / NBRC 0987 / NRRL Y-1542</strain>
    </source>
</reference>
<dbReference type="PROSITE" id="PS50076">
    <property type="entry name" value="DNAJ_2"/>
    <property type="match status" value="1"/>
</dbReference>
<evidence type="ECO:0000256" key="8">
    <source>
        <dbReference type="SAM" id="MobiDB-lite"/>
    </source>
</evidence>
<dbReference type="InterPro" id="IPR036869">
    <property type="entry name" value="J_dom_sf"/>
</dbReference>
<dbReference type="GO" id="GO:0005737">
    <property type="term" value="C:cytoplasm"/>
    <property type="evidence" value="ECO:0007669"/>
    <property type="project" value="TreeGrafter"/>
</dbReference>
<evidence type="ECO:0000256" key="6">
    <source>
        <dbReference type="ARBA" id="ARBA00072890"/>
    </source>
</evidence>
<dbReference type="GO" id="GO:0031072">
    <property type="term" value="F:heat shock protein binding"/>
    <property type="evidence" value="ECO:0007669"/>
    <property type="project" value="InterPro"/>
</dbReference>
<dbReference type="Pfam" id="PF01556">
    <property type="entry name" value="DnaJ_C"/>
    <property type="match status" value="1"/>
</dbReference>
<dbReference type="SUPFAM" id="SSF46565">
    <property type="entry name" value="Chaperone J-domain"/>
    <property type="match status" value="1"/>
</dbReference>
<evidence type="ECO:0000256" key="5">
    <source>
        <dbReference type="ARBA" id="ARBA00023186"/>
    </source>
</evidence>
<dbReference type="RefSeq" id="XP_020069286.1">
    <property type="nucleotide sequence ID" value="XM_020217286.1"/>
</dbReference>
<dbReference type="Gene3D" id="2.10.230.10">
    <property type="entry name" value="Heat shock protein DnaJ, cysteine-rich domain"/>
    <property type="match status" value="1"/>
</dbReference>
<evidence type="ECO:0000259" key="10">
    <source>
        <dbReference type="PROSITE" id="PS51188"/>
    </source>
</evidence>
<evidence type="ECO:0000313" key="11">
    <source>
        <dbReference type="EMBL" id="CEP21906.1"/>
    </source>
</evidence>
<dbReference type="GO" id="GO:0051082">
    <property type="term" value="F:unfolded protein binding"/>
    <property type="evidence" value="ECO:0007669"/>
    <property type="project" value="InterPro"/>
</dbReference>
<dbReference type="PANTHER" id="PTHR43096">
    <property type="entry name" value="DNAJ HOMOLOG 1, MITOCHONDRIAL-RELATED"/>
    <property type="match status" value="1"/>
</dbReference>
<keyword evidence="4 7" id="KW-0862">Zinc</keyword>
<dbReference type="FunFam" id="2.60.260.20:FF:000005">
    <property type="entry name" value="Chaperone protein dnaJ 1, mitochondrial"/>
    <property type="match status" value="1"/>
</dbReference>
<evidence type="ECO:0000256" key="7">
    <source>
        <dbReference type="PROSITE-ProRule" id="PRU00546"/>
    </source>
</evidence>
<dbReference type="SMART" id="SM00271">
    <property type="entry name" value="DnaJ"/>
    <property type="match status" value="1"/>
</dbReference>
<feature type="domain" description="J" evidence="9">
    <location>
        <begin position="49"/>
        <end position="113"/>
    </location>
</feature>
<dbReference type="Gene3D" id="1.10.287.110">
    <property type="entry name" value="DnaJ domain"/>
    <property type="match status" value="1"/>
</dbReference>
<dbReference type="InterPro" id="IPR008971">
    <property type="entry name" value="HSP40/DnaJ_pept-bd"/>
</dbReference>
<dbReference type="PRINTS" id="PR00625">
    <property type="entry name" value="JDOMAIN"/>
</dbReference>
<dbReference type="FunFam" id="2.10.230.10:FF:000001">
    <property type="entry name" value="DnaJ subfamily A member 2"/>
    <property type="match status" value="1"/>
</dbReference>
<dbReference type="OrthoDB" id="10256793at2759"/>
<feature type="compositionally biased region" description="Low complexity" evidence="8">
    <location>
        <begin position="449"/>
        <end position="462"/>
    </location>
</feature>
<dbReference type="AlphaFoldDB" id="A0A0H5C2B7"/>
<dbReference type="OMA" id="MATDYYA"/>
<evidence type="ECO:0000256" key="1">
    <source>
        <dbReference type="ARBA" id="ARBA00022723"/>
    </source>
</evidence>
<dbReference type="SUPFAM" id="SSF49493">
    <property type="entry name" value="HSP40/DnaJ peptide-binding domain"/>
    <property type="match status" value="2"/>
</dbReference>
<gene>
    <name evidence="11" type="primary">MDJ1</name>
    <name evidence="11" type="ORF">BN1211_2121</name>
    <name evidence="12" type="ORF">CYBJADRAFT_18803</name>
</gene>
<dbReference type="CDD" id="cd10747">
    <property type="entry name" value="DnaJ_C"/>
    <property type="match status" value="1"/>
</dbReference>
<dbReference type="GO" id="GO:0008270">
    <property type="term" value="F:zinc ion binding"/>
    <property type="evidence" value="ECO:0007669"/>
    <property type="project" value="UniProtKB-KW"/>
</dbReference>
<reference evidence="11" key="1">
    <citation type="submission" date="2014-12" db="EMBL/GenBank/DDBJ databases">
        <authorList>
            <person name="Jaenicke S."/>
        </authorList>
    </citation>
    <scope>NUCLEOTIDE SEQUENCE [LARGE SCALE GENOMIC DNA]</scope>
    <source>
        <strain evidence="11">CBS1600</strain>
    </source>
</reference>
<reference evidence="12 14" key="3">
    <citation type="journal article" date="2016" name="Proc. Natl. Acad. Sci. U.S.A.">
        <title>Comparative genomics of biotechnologically important yeasts.</title>
        <authorList>
            <person name="Riley R."/>
            <person name="Haridas S."/>
            <person name="Wolfe K.H."/>
            <person name="Lopes M.R."/>
            <person name="Hittinger C.T."/>
            <person name="Goeker M."/>
            <person name="Salamov A.A."/>
            <person name="Wisecaver J.H."/>
            <person name="Long T.M."/>
            <person name="Calvey C.H."/>
            <person name="Aerts A.L."/>
            <person name="Barry K.W."/>
            <person name="Choi C."/>
            <person name="Clum A."/>
            <person name="Coughlan A.Y."/>
            <person name="Deshpande S."/>
            <person name="Douglass A.P."/>
            <person name="Hanson S.J."/>
            <person name="Klenk H.-P."/>
            <person name="LaButti K.M."/>
            <person name="Lapidus A."/>
            <person name="Lindquist E.A."/>
            <person name="Lipzen A.M."/>
            <person name="Meier-Kolthoff J.P."/>
            <person name="Ohm R.A."/>
            <person name="Otillar R.P."/>
            <person name="Pangilinan J.L."/>
            <person name="Peng Y."/>
            <person name="Rokas A."/>
            <person name="Rosa C.A."/>
            <person name="Scheuner C."/>
            <person name="Sibirny A.A."/>
            <person name="Slot J.C."/>
            <person name="Stielow J.B."/>
            <person name="Sun H."/>
            <person name="Kurtzman C.P."/>
            <person name="Blackwell M."/>
            <person name="Grigoriev I.V."/>
            <person name="Jeffries T.W."/>
        </authorList>
    </citation>
    <scope>NUCLEOTIDE SEQUENCE [LARGE SCALE GENOMIC DNA]</scope>
    <source>
        <strain evidence="14">ATCC 18201 / CBS 1600 / BCRC 20928 / JCM 3617 / NBRC 0987 / NRRL Y-1542</strain>
        <strain evidence="12">NRRL Y-1542</strain>
    </source>
</reference>
<keyword evidence="1 7" id="KW-0479">Metal-binding</keyword>
<dbReference type="GeneID" id="30991682"/>
<dbReference type="Proteomes" id="UP000094389">
    <property type="component" value="Unassembled WGS sequence"/>
</dbReference>
<dbReference type="CDD" id="cd10719">
    <property type="entry name" value="DnaJ_zf"/>
    <property type="match status" value="1"/>
</dbReference>
<keyword evidence="3 7" id="KW-0863">Zinc-finger</keyword>
<dbReference type="Pfam" id="PF00684">
    <property type="entry name" value="DnaJ_CXXCXGXG"/>
    <property type="match status" value="1"/>
</dbReference>
<dbReference type="PROSITE" id="PS00636">
    <property type="entry name" value="DNAJ_1"/>
    <property type="match status" value="1"/>
</dbReference>
<accession>A0A1E4RY96</accession>
<evidence type="ECO:0000313" key="13">
    <source>
        <dbReference type="Proteomes" id="UP000038830"/>
    </source>
</evidence>
<sequence length="489" mass="51888">MNRQRLLSTLTRTTRSFTKSCGTKRRGVWAPALVSRRQFHATQIKRLEDPYKTLGVDSSASSSEIKKAYYKLAKKYHPDINKEPDAEKKFHDIQGAYEILSDAEKKQQYDQFGASAFDSNGNPQGNPFAGGNPFGQGSPFGSQGSPFGSAQGFGGFSFEDLFGQAFGGGAGRGGRGRGGAGSSYVQDIRGDNVEILKRLTLKEAIFGVKNSKVDYQVLDTCGTCHASGLKPGKKKSTCSSCNGTGSTTHYVHGGFQMASTCMSCGGTGVSISPGDACSSCHGEGVVSANKTTEVDLPAGLTDGMRLRVGGEGDAPRATSGPGINLSKGDLIIRMVVKPDPRFKLDGSDIVHEVEIPYTTAALGGTVEVPTVDGPSVRLRVPSGTETGSVLSISGKGFPKRNNLNNRGDMKLKFRVKVSRPNSPAERALLEALADQLGDSSATRTEEWKSSSSTGNGSSSTSNSEHDNCEPHHSKFLDFLKGAADKFLKK</sequence>
<feature type="zinc finger region" description="CR-type" evidence="7">
    <location>
        <begin position="208"/>
        <end position="289"/>
    </location>
</feature>
<dbReference type="InterPro" id="IPR002939">
    <property type="entry name" value="DnaJ_C"/>
</dbReference>
<accession>A0A0H5C2B7</accession>
<dbReference type="PANTHER" id="PTHR43096:SF52">
    <property type="entry name" value="DNAJ HOMOLOG 1, MITOCHONDRIAL-RELATED"/>
    <property type="match status" value="1"/>
</dbReference>
<protein>
    <recommendedName>
        <fullName evidence="6">DnaJ homolog 1, mitochondrial</fullName>
    </recommendedName>
</protein>
<dbReference type="CDD" id="cd06257">
    <property type="entry name" value="DnaJ"/>
    <property type="match status" value="1"/>
</dbReference>
<organism evidence="11 13">
    <name type="scientific">Cyberlindnera jadinii (strain ATCC 18201 / CBS 1600 / BCRC 20928 / JCM 3617 / NBRC 0987 / NRRL Y-1542)</name>
    <name type="common">Torula yeast</name>
    <name type="synonym">Candida utilis</name>
    <dbReference type="NCBI Taxonomy" id="983966"/>
    <lineage>
        <taxon>Eukaryota</taxon>
        <taxon>Fungi</taxon>
        <taxon>Dikarya</taxon>
        <taxon>Ascomycota</taxon>
        <taxon>Saccharomycotina</taxon>
        <taxon>Saccharomycetes</taxon>
        <taxon>Phaffomycetales</taxon>
        <taxon>Phaffomycetaceae</taxon>
        <taxon>Cyberlindnera</taxon>
    </lineage>
</organism>
<dbReference type="Pfam" id="PF00226">
    <property type="entry name" value="DnaJ"/>
    <property type="match status" value="1"/>
</dbReference>
<dbReference type="EMBL" id="CDQK01000002">
    <property type="protein sequence ID" value="CEP21906.1"/>
    <property type="molecule type" value="Genomic_DNA"/>
</dbReference>
<keyword evidence="5" id="KW-0143">Chaperone</keyword>
<dbReference type="SUPFAM" id="SSF57938">
    <property type="entry name" value="DnaJ/Hsp40 cysteine-rich domain"/>
    <property type="match status" value="1"/>
</dbReference>